<comment type="caution">
    <text evidence="3">The sequence shown here is derived from an EMBL/GenBank/DDBJ whole genome shotgun (WGS) entry which is preliminary data.</text>
</comment>
<sequence>MKSITGNLIKLAKAGHFDVIVHGCNCFCTMGKGIAKSIKDEFPLAYEADCQTKYGDRNKLGTFTQAFIAERPFAFTVVNAYTQFDYRGANNADYAAIRKAFRAIKGSFPNARIGYPMIGAGLAQGDWSVISGIIDEELAGEDHTLVVFDGAPVRRGYGR</sequence>
<dbReference type="PROSITE" id="PS51154">
    <property type="entry name" value="MACRO"/>
    <property type="match status" value="1"/>
</dbReference>
<dbReference type="InterPro" id="IPR002589">
    <property type="entry name" value="Macro_dom"/>
</dbReference>
<evidence type="ECO:0000256" key="1">
    <source>
        <dbReference type="ARBA" id="ARBA00035885"/>
    </source>
</evidence>
<reference evidence="3 4" key="1">
    <citation type="journal article" date="2018" name="Environ. Microbiol.">
        <title>Isolation and genomic characterization of Novimethylophilus kurashikiensis gen. nov. sp. nov., a new lanthanide-dependent methylotrophic species of Methylophilaceae.</title>
        <authorList>
            <person name="Lv H."/>
            <person name="Sahin N."/>
            <person name="Tani A."/>
        </authorList>
    </citation>
    <scope>NUCLEOTIDE SEQUENCE [LARGE SCALE GENOMIC DNA]</scope>
    <source>
        <strain evidence="3 4">La2-4</strain>
    </source>
</reference>
<evidence type="ECO:0000313" key="3">
    <source>
        <dbReference type="EMBL" id="GBG14252.1"/>
    </source>
</evidence>
<comment type="catalytic activity">
    <reaction evidence="1">
        <text>an N-(ADP-alpha-D-ribosyl)-thymidine in DNA + H2O = a thymidine in DNA + ADP-D-ribose</text>
        <dbReference type="Rhea" id="RHEA:71655"/>
        <dbReference type="Rhea" id="RHEA-COMP:13556"/>
        <dbReference type="Rhea" id="RHEA-COMP:18051"/>
        <dbReference type="ChEBI" id="CHEBI:15377"/>
        <dbReference type="ChEBI" id="CHEBI:57967"/>
        <dbReference type="ChEBI" id="CHEBI:137386"/>
        <dbReference type="ChEBI" id="CHEBI:191199"/>
    </reaction>
    <physiologicalReaction direction="left-to-right" evidence="1">
        <dbReference type="Rhea" id="RHEA:71656"/>
    </physiologicalReaction>
</comment>
<dbReference type="GO" id="GO:0140291">
    <property type="term" value="P:peptidyl-glutamate ADP-deribosylation"/>
    <property type="evidence" value="ECO:0007669"/>
    <property type="project" value="TreeGrafter"/>
</dbReference>
<dbReference type="PANTHER" id="PTHR12521">
    <property type="entry name" value="PROTEIN C6ORF130"/>
    <property type="match status" value="1"/>
</dbReference>
<dbReference type="SUPFAM" id="SSF52949">
    <property type="entry name" value="Macro domain-like"/>
    <property type="match status" value="1"/>
</dbReference>
<dbReference type="PANTHER" id="PTHR12521:SF0">
    <property type="entry name" value="ADP-RIBOSE GLYCOHYDROLASE OARD1"/>
    <property type="match status" value="1"/>
</dbReference>
<name>A0A2R5F7N4_9PROT</name>
<evidence type="ECO:0000259" key="2">
    <source>
        <dbReference type="PROSITE" id="PS51154"/>
    </source>
</evidence>
<evidence type="ECO:0000313" key="4">
    <source>
        <dbReference type="Proteomes" id="UP000245081"/>
    </source>
</evidence>
<proteinExistence type="predicted"/>
<gene>
    <name evidence="3" type="ORF">NMK_1817</name>
</gene>
<protein>
    <submittedName>
        <fullName evidence="3">DNA gyrase subunit B</fullName>
    </submittedName>
</protein>
<keyword evidence="4" id="KW-1185">Reference proteome</keyword>
<accession>A0A2R5F7N4</accession>
<dbReference type="EMBL" id="BDOQ01000007">
    <property type="protein sequence ID" value="GBG14252.1"/>
    <property type="molecule type" value="Genomic_DNA"/>
</dbReference>
<dbReference type="InterPro" id="IPR043472">
    <property type="entry name" value="Macro_dom-like"/>
</dbReference>
<dbReference type="SMART" id="SM00506">
    <property type="entry name" value="A1pp"/>
    <property type="match status" value="1"/>
</dbReference>
<feature type="domain" description="Macro" evidence="2">
    <location>
        <begin position="1"/>
        <end position="159"/>
    </location>
</feature>
<dbReference type="Proteomes" id="UP000245081">
    <property type="component" value="Unassembled WGS sequence"/>
</dbReference>
<dbReference type="OrthoDB" id="9780211at2"/>
<dbReference type="RefSeq" id="WP_109015458.1">
    <property type="nucleotide sequence ID" value="NZ_BDOQ01000007.1"/>
</dbReference>
<dbReference type="AlphaFoldDB" id="A0A2R5F7N4"/>
<dbReference type="Pfam" id="PF01661">
    <property type="entry name" value="Macro"/>
    <property type="match status" value="1"/>
</dbReference>
<dbReference type="Gene3D" id="3.40.220.10">
    <property type="entry name" value="Leucine Aminopeptidase, subunit E, domain 1"/>
    <property type="match status" value="1"/>
</dbReference>
<organism evidence="3 4">
    <name type="scientific">Novimethylophilus kurashikiensis</name>
    <dbReference type="NCBI Taxonomy" id="1825523"/>
    <lineage>
        <taxon>Bacteria</taxon>
        <taxon>Pseudomonadati</taxon>
        <taxon>Pseudomonadota</taxon>
        <taxon>Betaproteobacteria</taxon>
        <taxon>Nitrosomonadales</taxon>
        <taxon>Methylophilaceae</taxon>
        <taxon>Novimethylophilus</taxon>
    </lineage>
</organism>
<dbReference type="InterPro" id="IPR050892">
    <property type="entry name" value="ADP-ribose_metab_enzymes"/>
</dbReference>